<name>A0A5N6KJY1_MONLA</name>
<organism evidence="1 2">
    <name type="scientific">Monilinia laxa</name>
    <name type="common">Brown rot fungus</name>
    <name type="synonym">Sclerotinia laxa</name>
    <dbReference type="NCBI Taxonomy" id="61186"/>
    <lineage>
        <taxon>Eukaryota</taxon>
        <taxon>Fungi</taxon>
        <taxon>Dikarya</taxon>
        <taxon>Ascomycota</taxon>
        <taxon>Pezizomycotina</taxon>
        <taxon>Leotiomycetes</taxon>
        <taxon>Helotiales</taxon>
        <taxon>Sclerotiniaceae</taxon>
        <taxon>Monilinia</taxon>
    </lineage>
</organism>
<sequence>MTPFISSIEPQPYYNPRQISPRPLSSLLGVVRIFKASRSNSKAVCRSLFAKATKPSPTDPTQIHNSTYR</sequence>
<proteinExistence type="predicted"/>
<accession>A0A5N6KJY1</accession>
<gene>
    <name evidence="1" type="ORF">EYC80_004912</name>
</gene>
<dbReference type="Proteomes" id="UP000326757">
    <property type="component" value="Unassembled WGS sequence"/>
</dbReference>
<evidence type="ECO:0000313" key="2">
    <source>
        <dbReference type="Proteomes" id="UP000326757"/>
    </source>
</evidence>
<evidence type="ECO:0000313" key="1">
    <source>
        <dbReference type="EMBL" id="KAB8303499.1"/>
    </source>
</evidence>
<protein>
    <submittedName>
        <fullName evidence="1">Uncharacterized protein</fullName>
    </submittedName>
</protein>
<dbReference type="AlphaFoldDB" id="A0A5N6KJY1"/>
<reference evidence="1 2" key="1">
    <citation type="submission" date="2019-06" db="EMBL/GenBank/DDBJ databases">
        <title>Genome Sequence of the Brown Rot Fungal Pathogen Monilinia laxa.</title>
        <authorList>
            <person name="De Miccolis Angelini R.M."/>
            <person name="Landi L."/>
            <person name="Abate D."/>
            <person name="Pollastro S."/>
            <person name="Romanazzi G."/>
            <person name="Faretra F."/>
        </authorList>
    </citation>
    <scope>NUCLEOTIDE SEQUENCE [LARGE SCALE GENOMIC DNA]</scope>
    <source>
        <strain evidence="1 2">Mlax316</strain>
    </source>
</reference>
<dbReference type="EMBL" id="VIGI01000002">
    <property type="protein sequence ID" value="KAB8303499.1"/>
    <property type="molecule type" value="Genomic_DNA"/>
</dbReference>
<keyword evidence="2" id="KW-1185">Reference proteome</keyword>
<comment type="caution">
    <text evidence="1">The sequence shown here is derived from an EMBL/GenBank/DDBJ whole genome shotgun (WGS) entry which is preliminary data.</text>
</comment>